<dbReference type="EC" id="3.4.23.36" evidence="9"/>
<feature type="active site" evidence="9">
    <location>
        <position position="142"/>
    </location>
</feature>
<evidence type="ECO:0000256" key="5">
    <source>
        <dbReference type="ARBA" id="ARBA00022750"/>
    </source>
</evidence>
<feature type="transmembrane region" description="Helical" evidence="9">
    <location>
        <begin position="143"/>
        <end position="162"/>
    </location>
</feature>
<dbReference type="PANTHER" id="PTHR33695">
    <property type="entry name" value="LIPOPROTEIN SIGNAL PEPTIDASE"/>
    <property type="match status" value="1"/>
</dbReference>
<keyword evidence="4 9" id="KW-0812">Transmembrane</keyword>
<proteinExistence type="inferred from homology"/>
<dbReference type="RefSeq" id="WP_109137416.1">
    <property type="nucleotide sequence ID" value="NZ_QFFN01000014.1"/>
</dbReference>
<keyword evidence="12" id="KW-1185">Reference proteome</keyword>
<evidence type="ECO:0000256" key="2">
    <source>
        <dbReference type="ARBA" id="ARBA00022475"/>
    </source>
</evidence>
<feature type="transmembrane region" description="Helical" evidence="9">
    <location>
        <begin position="99"/>
        <end position="123"/>
    </location>
</feature>
<comment type="catalytic activity">
    <reaction evidence="9">
        <text>Release of signal peptides from bacterial membrane prolipoproteins. Hydrolyzes -Xaa-Yaa-Zaa-|-(S,diacylglyceryl)Cys-, in which Xaa is hydrophobic (preferably Leu), and Yaa (Ala or Ser) and Zaa (Gly or Ala) have small, neutral side chains.</text>
        <dbReference type="EC" id="3.4.23.36"/>
    </reaction>
</comment>
<keyword evidence="3 9" id="KW-0645">Protease</keyword>
<evidence type="ECO:0000256" key="4">
    <source>
        <dbReference type="ARBA" id="ARBA00022692"/>
    </source>
</evidence>
<dbReference type="Pfam" id="PF01252">
    <property type="entry name" value="Peptidase_A8"/>
    <property type="match status" value="1"/>
</dbReference>
<feature type="active site" evidence="9">
    <location>
        <position position="129"/>
    </location>
</feature>
<evidence type="ECO:0000256" key="3">
    <source>
        <dbReference type="ARBA" id="ARBA00022670"/>
    </source>
</evidence>
<evidence type="ECO:0000313" key="12">
    <source>
        <dbReference type="Proteomes" id="UP000245753"/>
    </source>
</evidence>
<accession>A0A2U2MS90</accession>
<comment type="caution">
    <text evidence="11">The sequence shown here is derived from an EMBL/GenBank/DDBJ whole genome shotgun (WGS) entry which is preliminary data.</text>
</comment>
<dbReference type="Proteomes" id="UP000245753">
    <property type="component" value="Unassembled WGS sequence"/>
</dbReference>
<comment type="subcellular location">
    <subcellularLocation>
        <location evidence="9">Cell membrane</location>
        <topology evidence="9">Multi-pass membrane protein</topology>
    </subcellularLocation>
</comment>
<dbReference type="GO" id="GO:0004190">
    <property type="term" value="F:aspartic-type endopeptidase activity"/>
    <property type="evidence" value="ECO:0007669"/>
    <property type="project" value="UniProtKB-UniRule"/>
</dbReference>
<dbReference type="PANTHER" id="PTHR33695:SF1">
    <property type="entry name" value="LIPOPROTEIN SIGNAL PEPTIDASE"/>
    <property type="match status" value="1"/>
</dbReference>
<evidence type="ECO:0000256" key="9">
    <source>
        <dbReference type="HAMAP-Rule" id="MF_00161"/>
    </source>
</evidence>
<dbReference type="PRINTS" id="PR00781">
    <property type="entry name" value="LIPOSIGPTASE"/>
</dbReference>
<sequence length="179" mass="18919">MSSNNPTGRPRACVAVFACVTVFALVLDRITKMMALESLDTQHSVPVIPGLLSLRLLHNPGASLGMGSSMTWAIALLAIVMSAAILVAGLYATSMRWSVCLGLALAGAMGNLIDRIIYAKGVLDGSVVDFLDYGWSVGNVADIWLMAAGIGLVVLVFMSVPLRTPRREDDAAPSTTEVR</sequence>
<dbReference type="UniPathway" id="UPA00665"/>
<evidence type="ECO:0000256" key="10">
    <source>
        <dbReference type="RuleBase" id="RU004181"/>
    </source>
</evidence>
<dbReference type="GO" id="GO:0006508">
    <property type="term" value="P:proteolysis"/>
    <property type="evidence" value="ECO:0007669"/>
    <property type="project" value="UniProtKB-KW"/>
</dbReference>
<organism evidence="11 12">
    <name type="scientific">Bifidobacterium catulorum</name>
    <dbReference type="NCBI Taxonomy" id="1630173"/>
    <lineage>
        <taxon>Bacteria</taxon>
        <taxon>Bacillati</taxon>
        <taxon>Actinomycetota</taxon>
        <taxon>Actinomycetes</taxon>
        <taxon>Bifidobacteriales</taxon>
        <taxon>Bifidobacteriaceae</taxon>
        <taxon>Bifidobacterium</taxon>
    </lineage>
</organism>
<protein>
    <recommendedName>
        <fullName evidence="9">Lipoprotein signal peptidase</fullName>
        <ecNumber evidence="9">3.4.23.36</ecNumber>
    </recommendedName>
    <alternativeName>
        <fullName evidence="9">Prolipoprotein signal peptidase</fullName>
    </alternativeName>
    <alternativeName>
        <fullName evidence="9">Signal peptidase II</fullName>
        <shortName evidence="9">SPase II</shortName>
    </alternativeName>
</protein>
<dbReference type="OrthoDB" id="4308908at2"/>
<keyword evidence="7 9" id="KW-1133">Transmembrane helix</keyword>
<evidence type="ECO:0000256" key="1">
    <source>
        <dbReference type="ARBA" id="ARBA00006139"/>
    </source>
</evidence>
<keyword evidence="6 9" id="KW-0378">Hydrolase</keyword>
<dbReference type="GO" id="GO:0005886">
    <property type="term" value="C:plasma membrane"/>
    <property type="evidence" value="ECO:0007669"/>
    <property type="project" value="UniProtKB-SubCell"/>
</dbReference>
<comment type="similarity">
    <text evidence="1 9 10">Belongs to the peptidase A8 family.</text>
</comment>
<feature type="transmembrane region" description="Helical" evidence="9">
    <location>
        <begin position="12"/>
        <end position="30"/>
    </location>
</feature>
<keyword evidence="2 9" id="KW-1003">Cell membrane</keyword>
<name>A0A2U2MS90_9BIFI</name>
<evidence type="ECO:0000313" key="11">
    <source>
        <dbReference type="EMBL" id="PWG59726.1"/>
    </source>
</evidence>
<feature type="transmembrane region" description="Helical" evidence="9">
    <location>
        <begin position="70"/>
        <end position="92"/>
    </location>
</feature>
<keyword evidence="11" id="KW-0449">Lipoprotein</keyword>
<gene>
    <name evidence="9" type="primary">lspA</name>
    <name evidence="11" type="ORF">DF200_06210</name>
</gene>
<evidence type="ECO:0000256" key="7">
    <source>
        <dbReference type="ARBA" id="ARBA00022989"/>
    </source>
</evidence>
<keyword evidence="8 9" id="KW-0472">Membrane</keyword>
<comment type="pathway">
    <text evidence="9">Protein modification; lipoprotein biosynthesis (signal peptide cleavage).</text>
</comment>
<dbReference type="EMBL" id="QFFN01000014">
    <property type="protein sequence ID" value="PWG59726.1"/>
    <property type="molecule type" value="Genomic_DNA"/>
</dbReference>
<dbReference type="AlphaFoldDB" id="A0A2U2MS90"/>
<dbReference type="HAMAP" id="MF_00161">
    <property type="entry name" value="LspA"/>
    <property type="match status" value="1"/>
</dbReference>
<keyword evidence="5 9" id="KW-0064">Aspartyl protease</keyword>
<comment type="function">
    <text evidence="9">This protein specifically catalyzes the removal of signal peptides from prolipoproteins.</text>
</comment>
<dbReference type="InterPro" id="IPR001872">
    <property type="entry name" value="Peptidase_A8"/>
</dbReference>
<evidence type="ECO:0000256" key="6">
    <source>
        <dbReference type="ARBA" id="ARBA00022801"/>
    </source>
</evidence>
<evidence type="ECO:0000256" key="8">
    <source>
        <dbReference type="ARBA" id="ARBA00023136"/>
    </source>
</evidence>
<reference evidence="11 12" key="1">
    <citation type="journal article" date="2018" name="Int. J. Syst. Evol. Microbiol.">
        <title>Bifidobacterium catulorum sp. nov., a novel taxon from the faeces of the baby common marmoset (Callithrix jacchus).</title>
        <authorList>
            <person name="Modesto M."/>
            <person name="Michelini S."/>
            <person name="Oki K."/>
            <person name="Biavati B."/>
            <person name="Watanabe K."/>
            <person name="Mattarelli P."/>
        </authorList>
    </citation>
    <scope>NUCLEOTIDE SEQUENCE [LARGE SCALE GENOMIC DNA]</scope>
    <source>
        <strain evidence="11 12">MRM 8.19</strain>
    </source>
</reference>